<dbReference type="GO" id="GO:0016747">
    <property type="term" value="F:acyltransferase activity, transferring groups other than amino-acyl groups"/>
    <property type="evidence" value="ECO:0007669"/>
    <property type="project" value="InterPro"/>
</dbReference>
<dbReference type="RefSeq" id="WP_095720888.1">
    <property type="nucleotide sequence ID" value="NZ_NTFS01000045.1"/>
</dbReference>
<reference evidence="3 4" key="1">
    <citation type="submission" date="2017-08" db="EMBL/GenBank/DDBJ databases">
        <title>Draft genome sequence of filamentous cyanobacterium Calothrix elsteri CCALA 953.</title>
        <authorList>
            <person name="Gagunashvili A.N."/>
            <person name="Elster J."/>
            <person name="Andresson O.S."/>
        </authorList>
    </citation>
    <scope>NUCLEOTIDE SEQUENCE [LARGE SCALE GENOMIC DNA]</scope>
    <source>
        <strain evidence="3 4">CCALA 953</strain>
    </source>
</reference>
<feature type="region of interest" description="Disordered" evidence="1">
    <location>
        <begin position="1"/>
        <end position="20"/>
    </location>
</feature>
<dbReference type="Proteomes" id="UP000218238">
    <property type="component" value="Unassembled WGS sequence"/>
</dbReference>
<dbReference type="AlphaFoldDB" id="A0A2A2TMC3"/>
<feature type="domain" description="N-acetyltransferase" evidence="2">
    <location>
        <begin position="25"/>
        <end position="206"/>
    </location>
</feature>
<comment type="caution">
    <text evidence="3">The sequence shown here is derived from an EMBL/GenBank/DDBJ whole genome shotgun (WGS) entry which is preliminary data.</text>
</comment>
<name>A0A2A2TMC3_9CYAN</name>
<feature type="compositionally biased region" description="Polar residues" evidence="1">
    <location>
        <begin position="8"/>
        <end position="20"/>
    </location>
</feature>
<dbReference type="Pfam" id="PF00583">
    <property type="entry name" value="Acetyltransf_1"/>
    <property type="match status" value="1"/>
</dbReference>
<dbReference type="PROSITE" id="PS51186">
    <property type="entry name" value="GNAT"/>
    <property type="match status" value="1"/>
</dbReference>
<dbReference type="SUPFAM" id="SSF55729">
    <property type="entry name" value="Acyl-CoA N-acyltransferases (Nat)"/>
    <property type="match status" value="1"/>
</dbReference>
<evidence type="ECO:0000259" key="2">
    <source>
        <dbReference type="PROSITE" id="PS51186"/>
    </source>
</evidence>
<dbReference type="OrthoDB" id="482525at2"/>
<dbReference type="InterPro" id="IPR016181">
    <property type="entry name" value="Acyl_CoA_acyltransferase"/>
</dbReference>
<dbReference type="CDD" id="cd04301">
    <property type="entry name" value="NAT_SF"/>
    <property type="match status" value="1"/>
</dbReference>
<organism evidence="3 4">
    <name type="scientific">Brunnivagina elsteri CCALA 953</name>
    <dbReference type="NCBI Taxonomy" id="987040"/>
    <lineage>
        <taxon>Bacteria</taxon>
        <taxon>Bacillati</taxon>
        <taxon>Cyanobacteriota</taxon>
        <taxon>Cyanophyceae</taxon>
        <taxon>Nostocales</taxon>
        <taxon>Calotrichaceae</taxon>
        <taxon>Brunnivagina</taxon>
    </lineage>
</organism>
<keyword evidence="4" id="KW-1185">Reference proteome</keyword>
<protein>
    <submittedName>
        <fullName evidence="3">GNAT family N-acetyltransferase</fullName>
    </submittedName>
</protein>
<accession>A0A2A2TMC3</accession>
<dbReference type="InterPro" id="IPR000182">
    <property type="entry name" value="GNAT_dom"/>
</dbReference>
<evidence type="ECO:0000313" key="4">
    <source>
        <dbReference type="Proteomes" id="UP000218238"/>
    </source>
</evidence>
<keyword evidence="3" id="KW-0808">Transferase</keyword>
<evidence type="ECO:0000256" key="1">
    <source>
        <dbReference type="SAM" id="MobiDB-lite"/>
    </source>
</evidence>
<proteinExistence type="predicted"/>
<dbReference type="PANTHER" id="PTHR47489:SF2">
    <property type="entry name" value="GCN5-RELATED N-ACETYLTRANSFERASE 5, CHLOROPLASTIC"/>
    <property type="match status" value="1"/>
</dbReference>
<dbReference type="PANTHER" id="PTHR47489">
    <property type="entry name" value="ACYL-COA N-ACYLTRANSFERASES (NAT) SUPERFAMILY PROTEIN"/>
    <property type="match status" value="1"/>
</dbReference>
<sequence>MKPWFFHPSQQQHDTSTNSSASCRFQVRAATSADLQGISQIIADSFHSPNGFWGWAFPLLRLGIYEDLRHRLTSSAPHHLCLVAVDSHSTHVNPTHANPTHVNPTTNNLAGTVELGVRFSDNWGQVAKSFPYLSNLAVHTDYRRQGAASDLLAGCEKLAQEWGFQDIYLHVIESNYQARQLYFKHGYRVHKVEGNLNTVVFRRSRQILLHKHLTTDAISGA</sequence>
<evidence type="ECO:0000313" key="3">
    <source>
        <dbReference type="EMBL" id="PAX59588.1"/>
    </source>
</evidence>
<dbReference type="Gene3D" id="3.40.630.30">
    <property type="match status" value="1"/>
</dbReference>
<gene>
    <name evidence="3" type="ORF">CK510_06325</name>
</gene>
<dbReference type="EMBL" id="NTFS01000045">
    <property type="protein sequence ID" value="PAX59588.1"/>
    <property type="molecule type" value="Genomic_DNA"/>
</dbReference>